<organism evidence="2 3">
    <name type="scientific">Kaistia dalseonensis</name>
    <dbReference type="NCBI Taxonomy" id="410840"/>
    <lineage>
        <taxon>Bacteria</taxon>
        <taxon>Pseudomonadati</taxon>
        <taxon>Pseudomonadota</taxon>
        <taxon>Alphaproteobacteria</taxon>
        <taxon>Hyphomicrobiales</taxon>
        <taxon>Kaistiaceae</taxon>
        <taxon>Kaistia</taxon>
    </lineage>
</organism>
<protein>
    <submittedName>
        <fullName evidence="2">Uncharacterized protein</fullName>
    </submittedName>
</protein>
<name>A0ABU0HDG9_9HYPH</name>
<sequence>MSARLQVTSERMVAFPNYRRVDETRDADAFRRAFVKQGLDQGRRQKGEIEVLADRAFGAAFAPGDFEEAGHAASQEVADDDAVDIPKADGRISDSGSIRIR</sequence>
<dbReference type="EMBL" id="JAUSVO010000006">
    <property type="protein sequence ID" value="MDQ0439888.1"/>
    <property type="molecule type" value="Genomic_DNA"/>
</dbReference>
<keyword evidence="3" id="KW-1185">Reference proteome</keyword>
<reference evidence="2 3" key="1">
    <citation type="submission" date="2023-07" db="EMBL/GenBank/DDBJ databases">
        <title>Genomic Encyclopedia of Type Strains, Phase IV (KMG-IV): sequencing the most valuable type-strain genomes for metagenomic binning, comparative biology and taxonomic classification.</title>
        <authorList>
            <person name="Goeker M."/>
        </authorList>
    </citation>
    <scope>NUCLEOTIDE SEQUENCE [LARGE SCALE GENOMIC DNA]</scope>
    <source>
        <strain evidence="2 3">B6-8</strain>
    </source>
</reference>
<proteinExistence type="predicted"/>
<evidence type="ECO:0000313" key="2">
    <source>
        <dbReference type="EMBL" id="MDQ0439888.1"/>
    </source>
</evidence>
<comment type="caution">
    <text evidence="2">The sequence shown here is derived from an EMBL/GenBank/DDBJ whole genome shotgun (WGS) entry which is preliminary data.</text>
</comment>
<gene>
    <name evidence="2" type="ORF">QO014_004294</name>
</gene>
<dbReference type="Proteomes" id="UP001241603">
    <property type="component" value="Unassembled WGS sequence"/>
</dbReference>
<dbReference type="RefSeq" id="WP_307258984.1">
    <property type="nucleotide sequence ID" value="NZ_JAPKNG010000006.1"/>
</dbReference>
<accession>A0ABU0HDG9</accession>
<evidence type="ECO:0000313" key="3">
    <source>
        <dbReference type="Proteomes" id="UP001241603"/>
    </source>
</evidence>
<evidence type="ECO:0000256" key="1">
    <source>
        <dbReference type="SAM" id="MobiDB-lite"/>
    </source>
</evidence>
<feature type="region of interest" description="Disordered" evidence="1">
    <location>
        <begin position="68"/>
        <end position="101"/>
    </location>
</feature>